<protein>
    <submittedName>
        <fullName evidence="4">Uncharacterized protein</fullName>
    </submittedName>
</protein>
<evidence type="ECO:0000256" key="1">
    <source>
        <dbReference type="SAM" id="Coils"/>
    </source>
</evidence>
<name>A0ABR1KAW7_9AGAR</name>
<evidence type="ECO:0000256" key="2">
    <source>
        <dbReference type="SAM" id="MobiDB-lite"/>
    </source>
</evidence>
<organism evidence="4 5">
    <name type="scientific">Marasmiellus scandens</name>
    <dbReference type="NCBI Taxonomy" id="2682957"/>
    <lineage>
        <taxon>Eukaryota</taxon>
        <taxon>Fungi</taxon>
        <taxon>Dikarya</taxon>
        <taxon>Basidiomycota</taxon>
        <taxon>Agaricomycotina</taxon>
        <taxon>Agaricomycetes</taxon>
        <taxon>Agaricomycetidae</taxon>
        <taxon>Agaricales</taxon>
        <taxon>Marasmiineae</taxon>
        <taxon>Omphalotaceae</taxon>
        <taxon>Marasmiellus</taxon>
    </lineage>
</organism>
<reference evidence="4 5" key="1">
    <citation type="submission" date="2024-01" db="EMBL/GenBank/DDBJ databases">
        <title>A draft genome for the cacao thread blight pathogen Marasmiellus scandens.</title>
        <authorList>
            <person name="Baruah I.K."/>
            <person name="Leung J."/>
            <person name="Bukari Y."/>
            <person name="Amoako-Attah I."/>
            <person name="Meinhardt L.W."/>
            <person name="Bailey B.A."/>
            <person name="Cohen S.P."/>
        </authorList>
    </citation>
    <scope>NUCLEOTIDE SEQUENCE [LARGE SCALE GENOMIC DNA]</scope>
    <source>
        <strain evidence="4 5">GH-19</strain>
    </source>
</reference>
<keyword evidence="5" id="KW-1185">Reference proteome</keyword>
<sequence>MTLLDFFLLLRNITQDANATPEIIAKPTTDGNKIEASRPCGDSSQAQPVRKPRAKALPRLSWKKHPVGIPLGDFETRVQIREFVMRFAPVMGVNIAKSHLEELECLTQAPLSEDEIEADHEVLLPWVSEGCVKSVILGLLGLLKEEEDSSAANVMKLAMKDIRGSGNNLTKMFAVLADLRDKLGYPEEKSASSNDSESSEDRIIIEFPDPLPPPPTSSAPQTRIAATSSSLQVVSTAQLIPVVIGLIETVTESFTVRNEIEEGIKEGKEKTRETRETLKSENDKWEGIKKHLEELQVPEGDKSNAEKLKNERQSHKSTVQAIENALKVVMPSYAPRFGPLGIDNDGRVYWALTPSLQDRTHALKFLSLKASGALQSKRAKGKKKEAKISDYREWSRFLAVWGKRPVGENMSGDEADGDQWWIFEEPADIQKLSDWASIVQGSSSAEVHSPSSTTSKSPQSERIDALVKNLKDFAGALEWRVKGSDE</sequence>
<feature type="chain" id="PRO_5046301805" evidence="3">
    <location>
        <begin position="20"/>
        <end position="486"/>
    </location>
</feature>
<dbReference type="Proteomes" id="UP001498398">
    <property type="component" value="Unassembled WGS sequence"/>
</dbReference>
<evidence type="ECO:0000256" key="3">
    <source>
        <dbReference type="SAM" id="SignalP"/>
    </source>
</evidence>
<comment type="caution">
    <text evidence="4">The sequence shown here is derived from an EMBL/GenBank/DDBJ whole genome shotgun (WGS) entry which is preliminary data.</text>
</comment>
<feature type="signal peptide" evidence="3">
    <location>
        <begin position="1"/>
        <end position="19"/>
    </location>
</feature>
<keyword evidence="3" id="KW-0732">Signal</keyword>
<evidence type="ECO:0000313" key="5">
    <source>
        <dbReference type="Proteomes" id="UP001498398"/>
    </source>
</evidence>
<keyword evidence="1" id="KW-0175">Coiled coil</keyword>
<proteinExistence type="predicted"/>
<accession>A0ABR1KAW7</accession>
<dbReference type="EMBL" id="JBANRG010000001">
    <property type="protein sequence ID" value="KAK7472636.1"/>
    <property type="molecule type" value="Genomic_DNA"/>
</dbReference>
<evidence type="ECO:0000313" key="4">
    <source>
        <dbReference type="EMBL" id="KAK7472636.1"/>
    </source>
</evidence>
<feature type="coiled-coil region" evidence="1">
    <location>
        <begin position="275"/>
        <end position="325"/>
    </location>
</feature>
<feature type="region of interest" description="Disordered" evidence="2">
    <location>
        <begin position="26"/>
        <end position="51"/>
    </location>
</feature>
<gene>
    <name evidence="4" type="ORF">VKT23_000749</name>
</gene>